<dbReference type="PANTHER" id="PTHR43373:SF1">
    <property type="entry name" value="NA(+)_H(+) ANTIPORTER SUBUNIT A"/>
    <property type="match status" value="1"/>
</dbReference>
<dbReference type="InterPro" id="IPR046806">
    <property type="entry name" value="MrpA_C/MbhE"/>
</dbReference>
<keyword evidence="4" id="KW-1185">Reference proteome</keyword>
<evidence type="ECO:0000256" key="1">
    <source>
        <dbReference type="SAM" id="Phobius"/>
    </source>
</evidence>
<gene>
    <name evidence="3" type="ORF">H0A61_00684</name>
</gene>
<reference evidence="3" key="1">
    <citation type="submission" date="2020-07" db="EMBL/GenBank/DDBJ databases">
        <title>Koleobacter methoxysyntrophicus gen. nov., sp. nov., a novel anaerobic bacterium isolated from deep subsurface oil field and proposal of Koleobacterales ord. nov. in the phylum Firmicutes.</title>
        <authorList>
            <person name="Sakamoto S."/>
            <person name="Tamaki H."/>
        </authorList>
    </citation>
    <scope>NUCLEOTIDE SEQUENCE</scope>
    <source>
        <strain evidence="3">NRmbB1</strain>
    </source>
</reference>
<dbReference type="Proteomes" id="UP000662904">
    <property type="component" value="Chromosome"/>
</dbReference>
<accession>A0A8A0RKG1</accession>
<dbReference type="InterPro" id="IPR050616">
    <property type="entry name" value="CPA3_Na-H_Antiporter_A"/>
</dbReference>
<keyword evidence="1" id="KW-0472">Membrane</keyword>
<keyword evidence="1" id="KW-0812">Transmembrane</keyword>
<evidence type="ECO:0000259" key="2">
    <source>
        <dbReference type="Pfam" id="PF20501"/>
    </source>
</evidence>
<evidence type="ECO:0000313" key="4">
    <source>
        <dbReference type="Proteomes" id="UP000662904"/>
    </source>
</evidence>
<feature type="domain" description="MrpA C-terminal/MbhE" evidence="2">
    <location>
        <begin position="32"/>
        <end position="88"/>
    </location>
</feature>
<dbReference type="KEGG" id="kme:H0A61_00684"/>
<proteinExistence type="predicted"/>
<dbReference type="RefSeq" id="WP_206708575.1">
    <property type="nucleotide sequence ID" value="NZ_CP059066.1"/>
</dbReference>
<sequence>MKPAITLIIIIILAYILVITVEEMPTFGSEKVPSYNEITERYTEDAVEDTGIVNSVTAILLDYRAFDTLGEATVLFAASLAVITVLKRR</sequence>
<protein>
    <recommendedName>
        <fullName evidence="2">MrpA C-terminal/MbhE domain-containing protein</fullName>
    </recommendedName>
</protein>
<evidence type="ECO:0000313" key="3">
    <source>
        <dbReference type="EMBL" id="QSQ08362.1"/>
    </source>
</evidence>
<dbReference type="Pfam" id="PF20501">
    <property type="entry name" value="MbhE"/>
    <property type="match status" value="1"/>
</dbReference>
<keyword evidence="1" id="KW-1133">Transmembrane helix</keyword>
<organism evidence="3 4">
    <name type="scientific">Koleobacter methoxysyntrophicus</name>
    <dbReference type="NCBI Taxonomy" id="2751313"/>
    <lineage>
        <taxon>Bacteria</taxon>
        <taxon>Bacillati</taxon>
        <taxon>Bacillota</taxon>
        <taxon>Clostridia</taxon>
        <taxon>Koleobacterales</taxon>
        <taxon>Koleobacteraceae</taxon>
        <taxon>Koleobacter</taxon>
    </lineage>
</organism>
<feature type="transmembrane region" description="Helical" evidence="1">
    <location>
        <begin position="69"/>
        <end position="86"/>
    </location>
</feature>
<name>A0A8A0RKG1_9FIRM</name>
<dbReference type="PANTHER" id="PTHR43373">
    <property type="entry name" value="NA(+)/H(+) ANTIPORTER SUBUNIT"/>
    <property type="match status" value="1"/>
</dbReference>
<dbReference type="AlphaFoldDB" id="A0A8A0RKG1"/>
<feature type="transmembrane region" description="Helical" evidence="1">
    <location>
        <begin position="5"/>
        <end position="21"/>
    </location>
</feature>
<dbReference type="EMBL" id="CP059066">
    <property type="protein sequence ID" value="QSQ08362.1"/>
    <property type="molecule type" value="Genomic_DNA"/>
</dbReference>